<feature type="region of interest" description="Disordered" evidence="1">
    <location>
        <begin position="89"/>
        <end position="141"/>
    </location>
</feature>
<sequence length="156" mass="18421">MENRELKLKTLLLSKNEIIIFANRADKDLINKDIKDIVKDAYCNNDNVNLEIHYIRNIDKYDLISYYDDIIIYKTGRISKYKIVRKEYEEEIEEPDKESDEKSDEESDEESDESSDEESDEESAEETEETEETDNTNVNMNIVINSKKLKNLTIIH</sequence>
<evidence type="ECO:0000313" key="3">
    <source>
        <dbReference type="RefSeq" id="XP_065652768.1"/>
    </source>
</evidence>
<dbReference type="RefSeq" id="XP_065652768.1">
    <property type="nucleotide sequence ID" value="XM_065796696.1"/>
</dbReference>
<evidence type="ECO:0000313" key="2">
    <source>
        <dbReference type="Proteomes" id="UP001652625"/>
    </source>
</evidence>
<dbReference type="Proteomes" id="UP001652625">
    <property type="component" value="Chromosome 05"/>
</dbReference>
<organism evidence="2 3">
    <name type="scientific">Hydra vulgaris</name>
    <name type="common">Hydra</name>
    <name type="synonym">Hydra attenuata</name>
    <dbReference type="NCBI Taxonomy" id="6087"/>
    <lineage>
        <taxon>Eukaryota</taxon>
        <taxon>Metazoa</taxon>
        <taxon>Cnidaria</taxon>
        <taxon>Hydrozoa</taxon>
        <taxon>Hydroidolina</taxon>
        <taxon>Anthoathecata</taxon>
        <taxon>Aplanulata</taxon>
        <taxon>Hydridae</taxon>
        <taxon>Hydra</taxon>
    </lineage>
</organism>
<keyword evidence="2" id="KW-1185">Reference proteome</keyword>
<name>A0ABM4BUC2_HYDVU</name>
<dbReference type="GeneID" id="136080088"/>
<accession>A0ABM4BUC2</accession>
<feature type="compositionally biased region" description="Acidic residues" evidence="1">
    <location>
        <begin position="89"/>
        <end position="134"/>
    </location>
</feature>
<reference evidence="3" key="1">
    <citation type="submission" date="2025-08" db="UniProtKB">
        <authorList>
            <consortium name="RefSeq"/>
        </authorList>
    </citation>
    <scope>IDENTIFICATION</scope>
</reference>
<proteinExistence type="predicted"/>
<protein>
    <submittedName>
        <fullName evidence="3">Uncharacterized protein LOC136080088</fullName>
    </submittedName>
</protein>
<evidence type="ECO:0000256" key="1">
    <source>
        <dbReference type="SAM" id="MobiDB-lite"/>
    </source>
</evidence>
<gene>
    <name evidence="3" type="primary">LOC136080088</name>
</gene>